<dbReference type="eggNOG" id="COG2982">
    <property type="taxonomic scope" value="Bacteria"/>
</dbReference>
<reference evidence="1 2" key="1">
    <citation type="submission" date="2013-04" db="EMBL/GenBank/DDBJ databases">
        <authorList>
            <person name="Kuznetsov B."/>
            <person name="Ivanovsky R."/>
        </authorList>
    </citation>
    <scope>NUCLEOTIDE SEQUENCE [LARGE SCALE GENOMIC DNA]</scope>
    <source>
        <strain evidence="1 2">MGU-K5</strain>
    </source>
</reference>
<organism evidence="1 2">
    <name type="scientific">Magnetospirillum fulvum MGU-K5</name>
    <dbReference type="NCBI Taxonomy" id="1316936"/>
    <lineage>
        <taxon>Bacteria</taxon>
        <taxon>Pseudomonadati</taxon>
        <taxon>Pseudomonadota</taxon>
        <taxon>Alphaproteobacteria</taxon>
        <taxon>Rhodospirillales</taxon>
        <taxon>Rhodospirillaceae</taxon>
        <taxon>Magnetospirillum</taxon>
    </lineage>
</organism>
<accession>S9S462</accession>
<dbReference type="Gene3D" id="3.30.1330.60">
    <property type="entry name" value="OmpA-like domain"/>
    <property type="match status" value="1"/>
</dbReference>
<dbReference type="InterPro" id="IPR008023">
    <property type="entry name" value="DUF748"/>
</dbReference>
<proteinExistence type="predicted"/>
<dbReference type="EMBL" id="AQPH01000073">
    <property type="protein sequence ID" value="EPY00717.1"/>
    <property type="molecule type" value="Genomic_DNA"/>
</dbReference>
<dbReference type="PATRIC" id="fig|1316936.3.peg.2933"/>
<dbReference type="AlphaFoldDB" id="S9S462"/>
<protein>
    <recommendedName>
        <fullName evidence="3">DUF748 domain-containing protein</fullName>
    </recommendedName>
</protein>
<sequence length="911" mass="94846">MRDFGMVDVSVADSALSLFDGHLMVSQVVARAPLGSSALGVGDLALRFRWGPLFSKRVAIDHLSLTGVTIDLRREKGSDVFVLNGLPLALSGEPPPAGESQPDAPPVVATGSSWGIDLAELELTDSRLQLASGSLQANIAIRRLVVSNLHSQKPDLPVSFTLEGTLNEAPVSLSGTVLPFTPEPTFTLSLTSTGLDLALFQEALGEIGIGGAKGSANLEVAVEGKLTGTGPNLNGSGKAEINAPRLATPIGLSGESLRLDLKQATWNGDRLDLSADLTASGLSVTAQPVTVSAATLRLDAASARWEGRQVNWQGSLSAESLAVKGAGPNITAAALRLEATPATLNGSRLSWQGTLGLTSLALTGSPPDIAAAALRWSGQVDSNGLTTARAEGRLELDGGKLAESDYLVTLAKARTEGKFETTPANASWPIAAQVKLSGEQIAASATRGARDWMTADRIDATGLTVTGAGGIGATRLAVDGLSGLRRGGSAGYPWRIEARTLRLDHPSFDGARAITANTADIAGLTLRLTRTETGLLGFSFPASGKGSSSSAAPLTFAFNRVTVGDGSKLWFEDRSLNEPVRLLARPLDLTVSQLDSAHPDRDSPFDLSASIGEARIAASGALRLFAATPGGRVDARITALELPPLSPYLAESLGVHLRTGHFDGTVRGGASNGDLDGQIELTLSNLFIAAPDPNAPLVRRTGMPVETMLDLLRGGDDRIRLSIPVRGRLDSPDFDVSDAVAQAVAGAVSSTVMSTLKLAFPVTALISLVTDMGESSRIALAPLGFAAGSAALSDDQHQTLDQVATLMQGRDSLRLTLCGKAVASEGQALTLQRRNQDRPLLSRLERLIGAEPSAAGLEPADRDSLIALANRRAATAKAYLTEAGIAAERLFTCRGEIEENSDKGPRVELLL</sequence>
<dbReference type="Proteomes" id="UP000015350">
    <property type="component" value="Unassembled WGS sequence"/>
</dbReference>
<dbReference type="eggNOG" id="COG2885">
    <property type="taxonomic scope" value="Bacteria"/>
</dbReference>
<dbReference type="InterPro" id="IPR036737">
    <property type="entry name" value="OmpA-like_sf"/>
</dbReference>
<dbReference type="Pfam" id="PF05359">
    <property type="entry name" value="DUF748"/>
    <property type="match status" value="2"/>
</dbReference>
<evidence type="ECO:0000313" key="2">
    <source>
        <dbReference type="Proteomes" id="UP000015350"/>
    </source>
</evidence>
<evidence type="ECO:0008006" key="3">
    <source>
        <dbReference type="Google" id="ProtNLM"/>
    </source>
</evidence>
<evidence type="ECO:0000313" key="1">
    <source>
        <dbReference type="EMBL" id="EPY00717.1"/>
    </source>
</evidence>
<dbReference type="STRING" id="1316936.K678_14729"/>
<name>S9S462_MAGFU</name>
<gene>
    <name evidence="1" type="ORF">K678_14729</name>
</gene>
<comment type="caution">
    <text evidence="1">The sequence shown here is derived from an EMBL/GenBank/DDBJ whole genome shotgun (WGS) entry which is preliminary data.</text>
</comment>